<evidence type="ECO:0000313" key="3">
    <source>
        <dbReference type="Proteomes" id="UP000783213"/>
    </source>
</evidence>
<evidence type="ECO:0000313" key="2">
    <source>
        <dbReference type="EMBL" id="KAF7918872.1"/>
    </source>
</evidence>
<evidence type="ECO:0000256" key="1">
    <source>
        <dbReference type="SAM" id="MobiDB-lite"/>
    </source>
</evidence>
<dbReference type="GeneID" id="62236421"/>
<dbReference type="RefSeq" id="XP_038806464.1">
    <property type="nucleotide sequence ID" value="XM_038957271.1"/>
</dbReference>
<organism evidence="2 3">
    <name type="scientific">Botrytis deweyae</name>
    <dbReference type="NCBI Taxonomy" id="2478750"/>
    <lineage>
        <taxon>Eukaryota</taxon>
        <taxon>Fungi</taxon>
        <taxon>Dikarya</taxon>
        <taxon>Ascomycota</taxon>
        <taxon>Pezizomycotina</taxon>
        <taxon>Leotiomycetes</taxon>
        <taxon>Helotiales</taxon>
        <taxon>Sclerotiniaceae</taxon>
        <taxon>Botrytis</taxon>
    </lineage>
</organism>
<reference evidence="2 3" key="1">
    <citation type="journal article" date="2020" name="Genome Biol. Evol.">
        <title>Comparative genomics of Sclerotiniaceae.</title>
        <authorList>
            <person name="Valero Jimenez C.A."/>
            <person name="Steentjes M."/>
            <person name="Scholten O.E."/>
            <person name="Van Kan J.A.L."/>
        </authorList>
    </citation>
    <scope>NUCLEOTIDE SEQUENCE [LARGE SCALE GENOMIC DNA]</scope>
    <source>
        <strain evidence="2 3">B1</strain>
    </source>
</reference>
<comment type="caution">
    <text evidence="2">The sequence shown here is derived from an EMBL/GenBank/DDBJ whole genome shotgun (WGS) entry which is preliminary data.</text>
</comment>
<protein>
    <submittedName>
        <fullName evidence="2">Uncharacterized protein</fullName>
    </submittedName>
</protein>
<dbReference type="EMBL" id="RCSX01000029">
    <property type="protein sequence ID" value="KAF7918872.1"/>
    <property type="molecule type" value="Genomic_DNA"/>
</dbReference>
<feature type="region of interest" description="Disordered" evidence="1">
    <location>
        <begin position="43"/>
        <end position="85"/>
    </location>
</feature>
<sequence>MKSALTYLYSSTKSVAEERSQNREWRRTYDGNGGLRVSKLGVGEQRERERRFTMGGLGGGSGRGGRGRGRGRGRGGLRLGDWGWG</sequence>
<name>A0ABQ7IBX8_9HELO</name>
<feature type="compositionally biased region" description="Basic residues" evidence="1">
    <location>
        <begin position="65"/>
        <end position="75"/>
    </location>
</feature>
<gene>
    <name evidence="2" type="ORF">EAE98_009650</name>
</gene>
<keyword evidence="3" id="KW-1185">Reference proteome</keyword>
<feature type="compositionally biased region" description="Gly residues" evidence="1">
    <location>
        <begin position="76"/>
        <end position="85"/>
    </location>
</feature>
<proteinExistence type="predicted"/>
<feature type="compositionally biased region" description="Gly residues" evidence="1">
    <location>
        <begin position="55"/>
        <end position="64"/>
    </location>
</feature>
<accession>A0ABQ7IBX8</accession>
<dbReference type="Proteomes" id="UP000783213">
    <property type="component" value="Unassembled WGS sequence"/>
</dbReference>